<dbReference type="Gene3D" id="1.20.1250.20">
    <property type="entry name" value="MFS general substrate transporter like domains"/>
    <property type="match status" value="1"/>
</dbReference>
<feature type="transmembrane region" description="Helical" evidence="1">
    <location>
        <begin position="298"/>
        <end position="318"/>
    </location>
</feature>
<dbReference type="RefSeq" id="WP_172235928.1">
    <property type="nucleotide sequence ID" value="NZ_JABFDP010000005.1"/>
</dbReference>
<gene>
    <name evidence="2" type="ORF">JQ619_02635</name>
</gene>
<evidence type="ECO:0000256" key="1">
    <source>
        <dbReference type="SAM" id="Phobius"/>
    </source>
</evidence>
<comment type="caution">
    <text evidence="2">The sequence shown here is derived from an EMBL/GenBank/DDBJ whole genome shotgun (WGS) entry which is preliminary data.</text>
</comment>
<reference evidence="3" key="1">
    <citation type="journal article" date="2021" name="ISME J.">
        <title>Evolutionary origin and ecological implication of a unique nif island in free-living Bradyrhizobium lineages.</title>
        <authorList>
            <person name="Tao J."/>
        </authorList>
    </citation>
    <scope>NUCLEOTIDE SEQUENCE [LARGE SCALE GENOMIC DNA]</scope>
    <source>
        <strain evidence="3">SZCCT0094</strain>
    </source>
</reference>
<keyword evidence="1" id="KW-0472">Membrane</keyword>
<dbReference type="EMBL" id="JAFCLK010000002">
    <property type="protein sequence ID" value="MBR1134654.1"/>
    <property type="molecule type" value="Genomic_DNA"/>
</dbReference>
<organism evidence="2 3">
    <name type="scientific">Bradyrhizobium denitrificans</name>
    <dbReference type="NCBI Taxonomy" id="2734912"/>
    <lineage>
        <taxon>Bacteria</taxon>
        <taxon>Pseudomonadati</taxon>
        <taxon>Pseudomonadota</taxon>
        <taxon>Alphaproteobacteria</taxon>
        <taxon>Hyphomicrobiales</taxon>
        <taxon>Nitrobacteraceae</taxon>
        <taxon>Bradyrhizobium</taxon>
    </lineage>
</organism>
<feature type="transmembrane region" description="Helical" evidence="1">
    <location>
        <begin position="142"/>
        <end position="162"/>
    </location>
</feature>
<feature type="transmembrane region" description="Helical" evidence="1">
    <location>
        <begin position="53"/>
        <end position="72"/>
    </location>
</feature>
<sequence length="380" mass="40761">MVSRDHDPGVVLKSAISLSNFYVFAVVNVAMAPIVLIARFHREVADQFGVHETLVSSLYGLFFVVGGCFNFWTQKHQVRLAIRLRCVLAGALLSIGLFICSICDNFSSFGISFIVIVSALGGAFFLAPIAAFAMTRTGSASALALGIASAGQLTAFGFWAFALRSLEIHHWRPAFEASAFLVAALSAFGLIALVPTRMTITLAPPIEKGRLAARHLFVAYTLVCFTATALILFISTTITAEGLPPVYLFSASALVGRVVIPAIFDMGFRRCSIVAAAFLFALGMLSLLFIPISSATVVTGFGYGALLPVLMAFVFIRYPAHKTQSSYEMFAFGSVGMLVAPFANGLVDSVGVPARTFVVLAVPLMAIFAFYFIMDRRGPQ</sequence>
<protein>
    <recommendedName>
        <fullName evidence="4">Major facilitator superfamily (MFS) profile domain-containing protein</fullName>
    </recommendedName>
</protein>
<feature type="transmembrane region" description="Helical" evidence="1">
    <location>
        <begin position="246"/>
        <end position="264"/>
    </location>
</feature>
<feature type="transmembrane region" description="Helical" evidence="1">
    <location>
        <begin position="174"/>
        <end position="195"/>
    </location>
</feature>
<evidence type="ECO:0008006" key="4">
    <source>
        <dbReference type="Google" id="ProtNLM"/>
    </source>
</evidence>
<feature type="transmembrane region" description="Helical" evidence="1">
    <location>
        <begin position="21"/>
        <end position="41"/>
    </location>
</feature>
<feature type="transmembrane region" description="Helical" evidence="1">
    <location>
        <begin position="113"/>
        <end position="135"/>
    </location>
</feature>
<keyword evidence="1" id="KW-0812">Transmembrane</keyword>
<dbReference type="Proteomes" id="UP001314635">
    <property type="component" value="Unassembled WGS sequence"/>
</dbReference>
<feature type="transmembrane region" description="Helical" evidence="1">
    <location>
        <begin position="271"/>
        <end position="292"/>
    </location>
</feature>
<feature type="transmembrane region" description="Helical" evidence="1">
    <location>
        <begin position="330"/>
        <end position="347"/>
    </location>
</feature>
<dbReference type="InterPro" id="IPR036259">
    <property type="entry name" value="MFS_trans_sf"/>
</dbReference>
<feature type="transmembrane region" description="Helical" evidence="1">
    <location>
        <begin position="353"/>
        <end position="374"/>
    </location>
</feature>
<name>A0ABS5G055_9BRAD</name>
<evidence type="ECO:0000313" key="2">
    <source>
        <dbReference type="EMBL" id="MBR1134654.1"/>
    </source>
</evidence>
<feature type="transmembrane region" description="Helical" evidence="1">
    <location>
        <begin position="84"/>
        <end position="107"/>
    </location>
</feature>
<keyword evidence="3" id="KW-1185">Reference proteome</keyword>
<keyword evidence="1" id="KW-1133">Transmembrane helix</keyword>
<dbReference type="SUPFAM" id="SSF103473">
    <property type="entry name" value="MFS general substrate transporter"/>
    <property type="match status" value="1"/>
</dbReference>
<feature type="transmembrane region" description="Helical" evidence="1">
    <location>
        <begin position="216"/>
        <end position="240"/>
    </location>
</feature>
<proteinExistence type="predicted"/>
<accession>A0ABS5G055</accession>
<evidence type="ECO:0000313" key="3">
    <source>
        <dbReference type="Proteomes" id="UP001314635"/>
    </source>
</evidence>